<dbReference type="SMART" id="SM00028">
    <property type="entry name" value="TPR"/>
    <property type="match status" value="3"/>
</dbReference>
<reference evidence="10 11" key="1">
    <citation type="submission" date="2024-07" db="EMBL/GenBank/DDBJ databases">
        <title>Chromosome-level genome assembly of the water stick insect Ranatra chinensis (Heteroptera: Nepidae).</title>
        <authorList>
            <person name="Liu X."/>
        </authorList>
    </citation>
    <scope>NUCLEOTIDE SEQUENCE [LARGE SCALE GENOMIC DNA]</scope>
    <source>
        <strain evidence="10">Cailab_2021Rc</strain>
        <tissue evidence="10">Muscle</tissue>
    </source>
</reference>
<feature type="repeat" description="TPR" evidence="8">
    <location>
        <begin position="28"/>
        <end position="61"/>
    </location>
</feature>
<keyword evidence="6 9" id="KW-0969">Cilium</keyword>
<dbReference type="GO" id="GO:0042073">
    <property type="term" value="P:intraciliary transport"/>
    <property type="evidence" value="ECO:0007669"/>
    <property type="project" value="UniProtKB-UniRule"/>
</dbReference>
<dbReference type="Pfam" id="PF14559">
    <property type="entry name" value="TPR_19"/>
    <property type="match status" value="1"/>
</dbReference>
<evidence type="ECO:0000256" key="5">
    <source>
        <dbReference type="ARBA" id="ARBA00022803"/>
    </source>
</evidence>
<comment type="subcellular location">
    <subcellularLocation>
        <location evidence="1 9">Cell projection</location>
        <location evidence="1 9">Cilium</location>
    </subcellularLocation>
</comment>
<dbReference type="GO" id="GO:0005879">
    <property type="term" value="C:axonemal microtubule"/>
    <property type="evidence" value="ECO:0007669"/>
    <property type="project" value="UniProtKB-UniRule"/>
</dbReference>
<evidence type="ECO:0000256" key="6">
    <source>
        <dbReference type="ARBA" id="ARBA00023069"/>
    </source>
</evidence>
<dbReference type="AlphaFoldDB" id="A0ABD0XUF5"/>
<keyword evidence="3" id="KW-0677">Repeat</keyword>
<name>A0ABD0XUF5_9HEMI</name>
<evidence type="ECO:0000256" key="1">
    <source>
        <dbReference type="ARBA" id="ARBA00004138"/>
    </source>
</evidence>
<evidence type="ECO:0000256" key="8">
    <source>
        <dbReference type="PROSITE-ProRule" id="PRU00339"/>
    </source>
</evidence>
<organism evidence="10 11">
    <name type="scientific">Ranatra chinensis</name>
    <dbReference type="NCBI Taxonomy" id="642074"/>
    <lineage>
        <taxon>Eukaryota</taxon>
        <taxon>Metazoa</taxon>
        <taxon>Ecdysozoa</taxon>
        <taxon>Arthropoda</taxon>
        <taxon>Hexapoda</taxon>
        <taxon>Insecta</taxon>
        <taxon>Pterygota</taxon>
        <taxon>Neoptera</taxon>
        <taxon>Paraneoptera</taxon>
        <taxon>Hemiptera</taxon>
        <taxon>Heteroptera</taxon>
        <taxon>Panheteroptera</taxon>
        <taxon>Nepomorpha</taxon>
        <taxon>Nepidae</taxon>
        <taxon>Ranatrinae</taxon>
        <taxon>Ranatra</taxon>
    </lineage>
</organism>
<dbReference type="PANTHER" id="PTHR20931:SF0">
    <property type="entry name" value="TETRATRICOPEPTIDE REPEAT PROTEIN 30"/>
    <property type="match status" value="1"/>
</dbReference>
<dbReference type="Pfam" id="PF07719">
    <property type="entry name" value="TPR_2"/>
    <property type="match status" value="1"/>
</dbReference>
<feature type="non-terminal residue" evidence="10">
    <location>
        <position position="1"/>
    </location>
</feature>
<protein>
    <recommendedName>
        <fullName evidence="9">Tetratricopeptide repeat protein 30</fullName>
    </recommendedName>
</protein>
<evidence type="ECO:0000256" key="9">
    <source>
        <dbReference type="RuleBase" id="RU367070"/>
    </source>
</evidence>
<keyword evidence="11" id="KW-1185">Reference proteome</keyword>
<dbReference type="Gene3D" id="1.25.40.10">
    <property type="entry name" value="Tetratricopeptide repeat domain"/>
    <property type="match status" value="3"/>
</dbReference>
<dbReference type="Proteomes" id="UP001558652">
    <property type="component" value="Unassembled WGS sequence"/>
</dbReference>
<dbReference type="InterPro" id="IPR019734">
    <property type="entry name" value="TPR_rpt"/>
</dbReference>
<evidence type="ECO:0000256" key="2">
    <source>
        <dbReference type="ARBA" id="ARBA00009522"/>
    </source>
</evidence>
<proteinExistence type="inferred from homology"/>
<evidence type="ECO:0000256" key="7">
    <source>
        <dbReference type="ARBA" id="ARBA00023273"/>
    </source>
</evidence>
<dbReference type="InterPro" id="IPR011990">
    <property type="entry name" value="TPR-like_helical_dom_sf"/>
</dbReference>
<comment type="caution">
    <text evidence="10">The sequence shown here is derived from an EMBL/GenBank/DDBJ whole genome shotgun (WGS) entry which is preliminary data.</text>
</comment>
<evidence type="ECO:0000256" key="4">
    <source>
        <dbReference type="ARBA" id="ARBA00022794"/>
    </source>
</evidence>
<dbReference type="PANTHER" id="PTHR20931">
    <property type="entry name" value="TETRATRICOPEPTIDE REPEAT PROTEIN 30"/>
    <property type="match status" value="1"/>
</dbReference>
<gene>
    <name evidence="10" type="ORF">AAG570_007730</name>
</gene>
<sequence>LLSQIRDEYYEDAIPILKNQLIKTPQARACLSLLGYCYYNLRDFSTAAEYYQKLAKLYPEIETYTFYYAQCLYRESMYSKALDNVCMVQDKNLVREVTLLKAAIHYAQDDLISTQFLLDRYVPVDRDIEINRACILYKEEKYNEAIAKLKPALATESFNPHLSYNMALCYYSLKDYQQASKYIADIMERGIQDHPELGIGATADGFGLRIVGNTPALLKTAVIEAFNLKAAIEYQLNNLDAAKEALTDMPPRREEDIDPVTLHNQAILNMDEEPALGFEKLEFLLRSSRCPHETLHNILISYCKYEYYNLAADCLAEFIDSMHRYITPYLYNFVDAMITYPVSPQESYRKLDVIGNRHTEGLRKATKRVREARDNHDDEGVKSAISDYEKTLESYIPVLMAQARIFWNLKRYDIVEKIFHGSADYCSENETWRLHVADVLFMQENKYKEASGFYESIVKKYHDNILSVSSIVLANLCVSYIMTAMNEEAEELMRKIEKEEERLRYEEPEKKVYHLSIVNLVIGTLYCAKGNFEFGISRLIRSIEPYRMKLGTETWYHAKRCIISLVEHVAKRFVIPSDAFYRDCIVFLEQCEGEHKVFIIPVIISQNIKAEIVYH</sequence>
<keyword evidence="4 9" id="KW-0970">Cilium biogenesis/degradation</keyword>
<dbReference type="PROSITE" id="PS50005">
    <property type="entry name" value="TPR"/>
    <property type="match status" value="1"/>
</dbReference>
<evidence type="ECO:0000256" key="3">
    <source>
        <dbReference type="ARBA" id="ARBA00022737"/>
    </source>
</evidence>
<keyword evidence="5 8" id="KW-0802">TPR repeat</keyword>
<dbReference type="EMBL" id="JBFDAA010000021">
    <property type="protein sequence ID" value="KAL1114906.1"/>
    <property type="molecule type" value="Genomic_DNA"/>
</dbReference>
<evidence type="ECO:0000313" key="11">
    <source>
        <dbReference type="Proteomes" id="UP001558652"/>
    </source>
</evidence>
<dbReference type="InterPro" id="IPR039941">
    <property type="entry name" value="TT30"/>
</dbReference>
<keyword evidence="7 9" id="KW-0966">Cell projection</keyword>
<comment type="function">
    <text evidence="9">Required for polyglutamylation of axonemal tubulin. Plays a role in anterograde intraflagellar transport (IFT), the process by which cilia precursors are transported from the base of the cilium to the site of their incorporation at the tip.</text>
</comment>
<dbReference type="SUPFAM" id="SSF48452">
    <property type="entry name" value="TPR-like"/>
    <property type="match status" value="2"/>
</dbReference>
<dbReference type="InterPro" id="IPR013105">
    <property type="entry name" value="TPR_2"/>
</dbReference>
<comment type="similarity">
    <text evidence="2 9">Belongs to the TTC30/dfy-1/fleer family.</text>
</comment>
<evidence type="ECO:0000313" key="10">
    <source>
        <dbReference type="EMBL" id="KAL1114906.1"/>
    </source>
</evidence>
<accession>A0ABD0XUF5</accession>
<dbReference type="FunFam" id="1.25.40.10:FF:000186">
    <property type="entry name" value="Tetratricopeptide repeat domain 30A"/>
    <property type="match status" value="1"/>
</dbReference>